<dbReference type="RefSeq" id="WP_140002628.1">
    <property type="nucleotide sequence ID" value="NZ_CP040946.1"/>
</dbReference>
<dbReference type="CDD" id="cd00454">
    <property type="entry name" value="TrHb1_N"/>
    <property type="match status" value="1"/>
</dbReference>
<feature type="signal peptide" evidence="6">
    <location>
        <begin position="1"/>
        <end position="22"/>
    </location>
</feature>
<keyword evidence="2 5" id="KW-0349">Heme</keyword>
<sequence>MNNIFKFLIIILLAIVSSSSFAETSPNLGNTPMETNETFQDFGGKPGLVSIMDDFMVNLVADPRTKPYFDNEKQTYIKAMLVEQMCELMNGGCSYPGRDMKSSHAGLKINRSAFNALVENFQVAMEKHNVPFRAQNKLLAKLAPMYRVIEEK</sequence>
<dbReference type="KEGG" id="mmec:FIU01_02515"/>
<dbReference type="InterPro" id="IPR009050">
    <property type="entry name" value="Globin-like_sf"/>
</dbReference>
<evidence type="ECO:0000256" key="3">
    <source>
        <dbReference type="ARBA" id="ARBA00022723"/>
    </source>
</evidence>
<feature type="chain" id="PRO_5022777381" evidence="6">
    <location>
        <begin position="23"/>
        <end position="152"/>
    </location>
</feature>
<proteinExistence type="predicted"/>
<dbReference type="AlphaFoldDB" id="A0A5B8CQJ6"/>
<dbReference type="OrthoDB" id="9795814at2"/>
<dbReference type="Pfam" id="PF01152">
    <property type="entry name" value="Bac_globin"/>
    <property type="match status" value="1"/>
</dbReference>
<keyword evidence="8" id="KW-1185">Reference proteome</keyword>
<keyword evidence="1" id="KW-0813">Transport</keyword>
<dbReference type="EMBL" id="CP040946">
    <property type="protein sequence ID" value="QDC43512.1"/>
    <property type="molecule type" value="Genomic_DNA"/>
</dbReference>
<dbReference type="Proteomes" id="UP000311008">
    <property type="component" value="Chromosome"/>
</dbReference>
<evidence type="ECO:0000256" key="4">
    <source>
        <dbReference type="ARBA" id="ARBA00023004"/>
    </source>
</evidence>
<dbReference type="GO" id="GO:0019825">
    <property type="term" value="F:oxygen binding"/>
    <property type="evidence" value="ECO:0007669"/>
    <property type="project" value="InterPro"/>
</dbReference>
<dbReference type="InterPro" id="IPR012292">
    <property type="entry name" value="Globin/Proto"/>
</dbReference>
<dbReference type="SUPFAM" id="SSF46458">
    <property type="entry name" value="Globin-like"/>
    <property type="match status" value="1"/>
</dbReference>
<keyword evidence="4 5" id="KW-0408">Iron</keyword>
<organism evidence="7 8">
    <name type="scientific">Methylophilus medardicus</name>
    <dbReference type="NCBI Taxonomy" id="2588534"/>
    <lineage>
        <taxon>Bacteria</taxon>
        <taxon>Pseudomonadati</taxon>
        <taxon>Pseudomonadota</taxon>
        <taxon>Betaproteobacteria</taxon>
        <taxon>Nitrosomonadales</taxon>
        <taxon>Methylophilaceae</taxon>
        <taxon>Methylophilus</taxon>
    </lineage>
</organism>
<evidence type="ECO:0000256" key="5">
    <source>
        <dbReference type="PIRSR" id="PIRSR601486-1"/>
    </source>
</evidence>
<evidence type="ECO:0000313" key="7">
    <source>
        <dbReference type="EMBL" id="QDC43512.1"/>
    </source>
</evidence>
<keyword evidence="3 5" id="KW-0479">Metal-binding</keyword>
<evidence type="ECO:0000256" key="2">
    <source>
        <dbReference type="ARBA" id="ARBA00022617"/>
    </source>
</evidence>
<evidence type="ECO:0000256" key="1">
    <source>
        <dbReference type="ARBA" id="ARBA00022448"/>
    </source>
</evidence>
<accession>A0A5B8CQJ6</accession>
<keyword evidence="6" id="KW-0732">Signal</keyword>
<name>A0A5B8CQJ6_9PROT</name>
<evidence type="ECO:0000256" key="6">
    <source>
        <dbReference type="SAM" id="SignalP"/>
    </source>
</evidence>
<feature type="binding site" description="distal binding residue" evidence="5">
    <location>
        <position position="104"/>
    </location>
    <ligand>
        <name>heme</name>
        <dbReference type="ChEBI" id="CHEBI:30413"/>
    </ligand>
    <ligandPart>
        <name>Fe</name>
        <dbReference type="ChEBI" id="CHEBI:18248"/>
    </ligandPart>
</feature>
<reference evidence="8" key="1">
    <citation type="journal article" date="2019" name="ISME J.">
        <title>Evolution in action: habitat transition from sediment to the pelagial leads to genome streamlining in Methylophilaceae.</title>
        <authorList>
            <person name="Salcher M."/>
            <person name="Schaefle D."/>
            <person name="Kaspar M."/>
            <person name="Neuenschwander S.M."/>
            <person name="Ghai R."/>
        </authorList>
    </citation>
    <scope>NUCLEOTIDE SEQUENCE [LARGE SCALE GENOMIC DNA]</scope>
    <source>
        <strain evidence="8">MMS-M-51</strain>
    </source>
</reference>
<dbReference type="GO" id="GO:0020037">
    <property type="term" value="F:heme binding"/>
    <property type="evidence" value="ECO:0007669"/>
    <property type="project" value="InterPro"/>
</dbReference>
<dbReference type="InterPro" id="IPR001486">
    <property type="entry name" value="Hemoglobin_trunc"/>
</dbReference>
<protein>
    <submittedName>
        <fullName evidence="7">Group 1 truncated hemoglobin</fullName>
    </submittedName>
</protein>
<evidence type="ECO:0000313" key="8">
    <source>
        <dbReference type="Proteomes" id="UP000311008"/>
    </source>
</evidence>
<dbReference type="GO" id="GO:0046872">
    <property type="term" value="F:metal ion binding"/>
    <property type="evidence" value="ECO:0007669"/>
    <property type="project" value="UniProtKB-KW"/>
</dbReference>
<dbReference type="Gene3D" id="1.10.490.10">
    <property type="entry name" value="Globins"/>
    <property type="match status" value="1"/>
</dbReference>
<gene>
    <name evidence="7" type="ORF">FIU01_02515</name>
</gene>